<dbReference type="AlphaFoldDB" id="A0A8D8N8N2"/>
<dbReference type="PANTHER" id="PTHR32123">
    <property type="entry name" value="BICD FAMILY-LIKE CARGO ADAPTER"/>
    <property type="match status" value="1"/>
</dbReference>
<feature type="region of interest" description="Disordered" evidence="2">
    <location>
        <begin position="1"/>
        <end position="31"/>
    </location>
</feature>
<evidence type="ECO:0000256" key="1">
    <source>
        <dbReference type="ARBA" id="ARBA00023054"/>
    </source>
</evidence>
<keyword evidence="1" id="KW-0175">Coiled coil</keyword>
<organism evidence="3">
    <name type="scientific">Culex pipiens</name>
    <name type="common">House mosquito</name>
    <dbReference type="NCBI Taxonomy" id="7175"/>
    <lineage>
        <taxon>Eukaryota</taxon>
        <taxon>Metazoa</taxon>
        <taxon>Ecdysozoa</taxon>
        <taxon>Arthropoda</taxon>
        <taxon>Hexapoda</taxon>
        <taxon>Insecta</taxon>
        <taxon>Pterygota</taxon>
        <taxon>Neoptera</taxon>
        <taxon>Endopterygota</taxon>
        <taxon>Diptera</taxon>
        <taxon>Nematocera</taxon>
        <taxon>Culicoidea</taxon>
        <taxon>Culicidae</taxon>
        <taxon>Culicinae</taxon>
        <taxon>Culicini</taxon>
        <taxon>Culex</taxon>
        <taxon>Culex</taxon>
    </lineage>
</organism>
<dbReference type="EMBL" id="HBUE01254425">
    <property type="protein sequence ID" value="CAG6555655.1"/>
    <property type="molecule type" value="Transcribed_RNA"/>
</dbReference>
<dbReference type="InterPro" id="IPR051149">
    <property type="entry name" value="Spindly/BICDR_Dynein_Adapter"/>
</dbReference>
<name>A0A8D8N8N2_CULPI</name>
<reference evidence="3" key="1">
    <citation type="submission" date="2021-05" db="EMBL/GenBank/DDBJ databases">
        <authorList>
            <person name="Alioto T."/>
            <person name="Alioto T."/>
            <person name="Gomez Garrido J."/>
        </authorList>
    </citation>
    <scope>NUCLEOTIDE SEQUENCE</scope>
</reference>
<accession>A0A8D8N8N2</accession>
<protein>
    <submittedName>
        <fullName evidence="3">Bicaudal D-related protein homolog</fullName>
    </submittedName>
</protein>
<evidence type="ECO:0000313" key="3">
    <source>
        <dbReference type="EMBL" id="CAG6555655.1"/>
    </source>
</evidence>
<sequence length="198" mass="22800">MDKHARSKPTLEDYIIDMETRPPDSGRGEADKDVWAQLHQKEADLLLAAELGKALLEKNEELQKQQEKLIDDYSVKLEKLEQDKYILKRQLEITSSENDAVILELQADIKSFKEKLEAQEQVMRAMEREKNLLIEELTAQNTRLSNELKKVQRRRTPALSSAAGNQRAVQSTYPQHTGPRQQSRQPQKRTPADPGEKE</sequence>
<feature type="region of interest" description="Disordered" evidence="2">
    <location>
        <begin position="145"/>
        <end position="198"/>
    </location>
</feature>
<evidence type="ECO:0000256" key="2">
    <source>
        <dbReference type="SAM" id="MobiDB-lite"/>
    </source>
</evidence>
<feature type="compositionally biased region" description="Polar residues" evidence="2">
    <location>
        <begin position="158"/>
        <end position="185"/>
    </location>
</feature>
<feature type="compositionally biased region" description="Basic and acidic residues" evidence="2">
    <location>
        <begin position="18"/>
        <end position="31"/>
    </location>
</feature>
<dbReference type="PANTHER" id="PTHR32123:SF13">
    <property type="entry name" value="BICAUDAL D-RELATED PROTEIN HOMOLOG"/>
    <property type="match status" value="1"/>
</dbReference>
<dbReference type="EMBL" id="HBUE01149459">
    <property type="protein sequence ID" value="CAG6504379.1"/>
    <property type="molecule type" value="Transcribed_RNA"/>
</dbReference>
<proteinExistence type="predicted"/>